<dbReference type="InterPro" id="IPR031939">
    <property type="entry name" value="Adhesin_E-like"/>
</dbReference>
<name>D9SHQ9_GALCS</name>
<feature type="chain" id="PRO_5003128143" description="Surface-adhesin protein E-like domain-containing protein" evidence="1">
    <location>
        <begin position="28"/>
        <end position="136"/>
    </location>
</feature>
<sequence precursor="true">MQAARESSVAMFKYLLVLLLVCTNASAAWQHVGGDKDESAYVDSVVHRDRDRVKMWALFDLKAAHAFGDMAYLSMKIQREYHCRDKKSRIVAMQAYAKNMGEGELIYSNNAREKWQAVQSDSVEEMLWNMACKSSS</sequence>
<dbReference type="EMBL" id="CP002159">
    <property type="protein sequence ID" value="ADL54092.1"/>
    <property type="molecule type" value="Genomic_DNA"/>
</dbReference>
<evidence type="ECO:0000256" key="1">
    <source>
        <dbReference type="SAM" id="SignalP"/>
    </source>
</evidence>
<keyword evidence="1" id="KW-0732">Signal</keyword>
<reference evidence="3 4" key="1">
    <citation type="submission" date="2010-08" db="EMBL/GenBank/DDBJ databases">
        <title>Complete sequence of Gallionella capsiferriformans ES-2.</title>
        <authorList>
            <consortium name="US DOE Joint Genome Institute"/>
            <person name="Lucas S."/>
            <person name="Copeland A."/>
            <person name="Lapidus A."/>
            <person name="Cheng J.-F."/>
            <person name="Bruce D."/>
            <person name="Goodwin L."/>
            <person name="Pitluck S."/>
            <person name="Chertkov O."/>
            <person name="Davenport K.W."/>
            <person name="Detter J.C."/>
            <person name="Han C."/>
            <person name="Tapia R."/>
            <person name="Land M."/>
            <person name="Hauser L."/>
            <person name="Chang Y.-J."/>
            <person name="Jeffries C."/>
            <person name="Kyrpides N."/>
            <person name="Ivanova N."/>
            <person name="Mikhailova N."/>
            <person name="Shelobolina E.S."/>
            <person name="Picardal F."/>
            <person name="Roden E."/>
            <person name="Emerson D."/>
            <person name="Woyke T."/>
        </authorList>
    </citation>
    <scope>NUCLEOTIDE SEQUENCE [LARGE SCALE GENOMIC DNA]</scope>
    <source>
        <strain evidence="3 4">ES-2</strain>
    </source>
</reference>
<accession>D9SHQ9</accession>
<protein>
    <recommendedName>
        <fullName evidence="2">Surface-adhesin protein E-like domain-containing protein</fullName>
    </recommendedName>
</protein>
<dbReference type="Proteomes" id="UP000001235">
    <property type="component" value="Chromosome"/>
</dbReference>
<gene>
    <name evidence="3" type="ordered locus">Galf_0047</name>
</gene>
<evidence type="ECO:0000259" key="2">
    <source>
        <dbReference type="Pfam" id="PF16747"/>
    </source>
</evidence>
<dbReference type="STRING" id="395494.Galf_0047"/>
<dbReference type="HOGENOM" id="CLU_150501_0_0_4"/>
<evidence type="ECO:0000313" key="3">
    <source>
        <dbReference type="EMBL" id="ADL54092.1"/>
    </source>
</evidence>
<organism evidence="3 4">
    <name type="scientific">Gallionella capsiferriformans (strain ES-2)</name>
    <name type="common">Gallionella ferruginea capsiferriformans (strain ES-2)</name>
    <dbReference type="NCBI Taxonomy" id="395494"/>
    <lineage>
        <taxon>Bacteria</taxon>
        <taxon>Pseudomonadati</taxon>
        <taxon>Pseudomonadota</taxon>
        <taxon>Betaproteobacteria</taxon>
        <taxon>Nitrosomonadales</taxon>
        <taxon>Gallionellaceae</taxon>
        <taxon>Gallionella</taxon>
    </lineage>
</organism>
<proteinExistence type="predicted"/>
<feature type="signal peptide" evidence="1">
    <location>
        <begin position="1"/>
        <end position="27"/>
    </location>
</feature>
<evidence type="ECO:0000313" key="4">
    <source>
        <dbReference type="Proteomes" id="UP000001235"/>
    </source>
</evidence>
<dbReference type="eggNOG" id="ENOG502ZDZV">
    <property type="taxonomic scope" value="Bacteria"/>
</dbReference>
<dbReference type="KEGG" id="gca:Galf_0047"/>
<dbReference type="Pfam" id="PF16747">
    <property type="entry name" value="Adhesin_E"/>
    <property type="match status" value="1"/>
</dbReference>
<feature type="domain" description="Surface-adhesin protein E-like" evidence="2">
    <location>
        <begin position="29"/>
        <end position="133"/>
    </location>
</feature>
<keyword evidence="4" id="KW-1185">Reference proteome</keyword>
<dbReference type="AlphaFoldDB" id="D9SHQ9"/>